<dbReference type="Proteomes" id="UP001597351">
    <property type="component" value="Unassembled WGS sequence"/>
</dbReference>
<dbReference type="InterPro" id="IPR000489">
    <property type="entry name" value="Pterin-binding_dom"/>
</dbReference>
<dbReference type="EMBL" id="JBHUGD010000003">
    <property type="protein sequence ID" value="MFD1946429.1"/>
    <property type="molecule type" value="Genomic_DNA"/>
</dbReference>
<keyword evidence="3" id="KW-1185">Reference proteome</keyword>
<dbReference type="PANTHER" id="PTHR20941:SF1">
    <property type="entry name" value="FOLIC ACID SYNTHESIS PROTEIN FOL1"/>
    <property type="match status" value="1"/>
</dbReference>
<dbReference type="SUPFAM" id="SSF51717">
    <property type="entry name" value="Dihydropteroate synthetase-like"/>
    <property type="match status" value="1"/>
</dbReference>
<dbReference type="GO" id="GO:0004156">
    <property type="term" value="F:dihydropteroate synthase activity"/>
    <property type="evidence" value="ECO:0007669"/>
    <property type="project" value="UniProtKB-EC"/>
</dbReference>
<organism evidence="2 3">
    <name type="scientific">Nocardioides aestuarii</name>
    <dbReference type="NCBI Taxonomy" id="252231"/>
    <lineage>
        <taxon>Bacteria</taxon>
        <taxon>Bacillati</taxon>
        <taxon>Actinomycetota</taxon>
        <taxon>Actinomycetes</taxon>
        <taxon>Propionibacteriales</taxon>
        <taxon>Nocardioidaceae</taxon>
        <taxon>Nocardioides</taxon>
    </lineage>
</organism>
<dbReference type="InterPro" id="IPR011005">
    <property type="entry name" value="Dihydropteroate_synth-like_sf"/>
</dbReference>
<dbReference type="RefSeq" id="WP_343916574.1">
    <property type="nucleotide sequence ID" value="NZ_BAAAJT010000002.1"/>
</dbReference>
<reference evidence="3" key="1">
    <citation type="journal article" date="2019" name="Int. J. Syst. Evol. Microbiol.">
        <title>The Global Catalogue of Microorganisms (GCM) 10K type strain sequencing project: providing services to taxonomists for standard genome sequencing and annotation.</title>
        <authorList>
            <consortium name="The Broad Institute Genomics Platform"/>
            <consortium name="The Broad Institute Genome Sequencing Center for Infectious Disease"/>
            <person name="Wu L."/>
            <person name="Ma J."/>
        </authorList>
    </citation>
    <scope>NUCLEOTIDE SEQUENCE [LARGE SCALE GENOMIC DNA]</scope>
    <source>
        <strain evidence="3">CGMCC 1.12477</strain>
    </source>
</reference>
<evidence type="ECO:0000259" key="1">
    <source>
        <dbReference type="PROSITE" id="PS50972"/>
    </source>
</evidence>
<dbReference type="InterPro" id="IPR045031">
    <property type="entry name" value="DHP_synth-like"/>
</dbReference>
<dbReference type="PROSITE" id="PS50972">
    <property type="entry name" value="PTERIN_BINDING"/>
    <property type="match status" value="1"/>
</dbReference>
<dbReference type="EC" id="2.5.1.15" evidence="2"/>
<gene>
    <name evidence="2" type="ORF">ACFSDE_06465</name>
</gene>
<name>A0ABW4TL93_9ACTN</name>
<sequence length="296" mass="31882">MITLAALAELHEQYADDLARPVEPVRVSDDVVVGDGSVTLMGVVNLSKDSTYRESIAASTEAAVRKGLVQAAQGAAMIDVGAEASNDDAGRVDAQRQVDQLVPVIEGLAPHTVVSVETYRPLVVKAALEAGAKVVNLTGREDEDEMLASVAEHDATLLMCFGTAANVREAEELPRDTDLAPFLVDHFTERLDHARSLGVTKVVVDPGMGFSYQNLASLDRTRLQTRVITQTFRLRALGVPAASVLPHNLDIFEDQFRKAEGFFAVLAALGGVHLLRIHEIDHVATVLRAMDLLEVS</sequence>
<proteinExistence type="predicted"/>
<evidence type="ECO:0000313" key="3">
    <source>
        <dbReference type="Proteomes" id="UP001597351"/>
    </source>
</evidence>
<evidence type="ECO:0000313" key="2">
    <source>
        <dbReference type="EMBL" id="MFD1946429.1"/>
    </source>
</evidence>
<feature type="domain" description="Pterin-binding" evidence="1">
    <location>
        <begin position="38"/>
        <end position="288"/>
    </location>
</feature>
<dbReference type="PANTHER" id="PTHR20941">
    <property type="entry name" value="FOLATE SYNTHESIS PROTEINS"/>
    <property type="match status" value="1"/>
</dbReference>
<dbReference type="Pfam" id="PF00809">
    <property type="entry name" value="Pterin_bind"/>
    <property type="match status" value="1"/>
</dbReference>
<dbReference type="Gene3D" id="3.20.20.20">
    <property type="entry name" value="Dihydropteroate synthase-like"/>
    <property type="match status" value="1"/>
</dbReference>
<keyword evidence="2" id="KW-0808">Transferase</keyword>
<accession>A0ABW4TL93</accession>
<protein>
    <submittedName>
        <fullName evidence="2">Dihydropteroate synthase</fullName>
        <ecNumber evidence="2">2.5.1.15</ecNumber>
    </submittedName>
</protein>
<comment type="caution">
    <text evidence="2">The sequence shown here is derived from an EMBL/GenBank/DDBJ whole genome shotgun (WGS) entry which is preliminary data.</text>
</comment>